<accession>A0A8S5QEZ2</accession>
<organism evidence="1">
    <name type="scientific">Siphoviridae sp. ctoRD1</name>
    <dbReference type="NCBI Taxonomy" id="2825669"/>
    <lineage>
        <taxon>Viruses</taxon>
        <taxon>Duplodnaviria</taxon>
        <taxon>Heunggongvirae</taxon>
        <taxon>Uroviricota</taxon>
        <taxon>Caudoviricetes</taxon>
    </lineage>
</organism>
<protein>
    <submittedName>
        <fullName evidence="1">Uncharacterized protein</fullName>
    </submittedName>
</protein>
<proteinExistence type="predicted"/>
<evidence type="ECO:0000313" key="1">
    <source>
        <dbReference type="EMBL" id="DAE17522.1"/>
    </source>
</evidence>
<sequence>MVISTVRTGKTKMVAYLDGKDLKTIQSKDEPAYEFNDAWDNLALDIKMALATQLGVEDANLSGFTQDYKMEFAKIHYEYTDNEETPFSYDVWGHHSIVGTDYDTDIKLHFQFGEKGAPDKAALDIREEARKYVAKYRGQTSLFEDMDQEENGGDKDEG</sequence>
<name>A0A8S5QEZ2_9CAUD</name>
<dbReference type="EMBL" id="BK015641">
    <property type="protein sequence ID" value="DAE17522.1"/>
    <property type="molecule type" value="Genomic_DNA"/>
</dbReference>
<reference evidence="1" key="1">
    <citation type="journal article" date="2021" name="Proc. Natl. Acad. Sci. U.S.A.">
        <title>A Catalog of Tens of Thousands of Viruses from Human Metagenomes Reveals Hidden Associations with Chronic Diseases.</title>
        <authorList>
            <person name="Tisza M.J."/>
            <person name="Buck C.B."/>
        </authorList>
    </citation>
    <scope>NUCLEOTIDE SEQUENCE</scope>
    <source>
        <strain evidence="1">CtoRD1</strain>
    </source>
</reference>